<evidence type="ECO:0000313" key="3">
    <source>
        <dbReference type="Proteomes" id="UP001152646"/>
    </source>
</evidence>
<evidence type="ECO:0000259" key="1">
    <source>
        <dbReference type="Pfam" id="PF16486"/>
    </source>
</evidence>
<accession>A0A9W4JP72</accession>
<name>A0A9W4JP72_9EURO</name>
<gene>
    <name evidence="2" type="ORF">PSALAMII_LOCUS9252</name>
</gene>
<proteinExistence type="predicted"/>
<sequence>MLNAYPITAFPTKEVYQYEINVLHGTTNETDRRVLRKCWNSDIRKERIPDGIWDGGRICWSLRQFNGWNEEVIFKSDMARDLKTVDLKKNPTLRMSVMPKRKVQLSKISDWLATGSTLDETVIEALSFLDHLLREWPTQQFVAIKRAFFFDHLDDNPKLQDDFHRPLANFGASVYRGIYQAIRPTP</sequence>
<dbReference type="Pfam" id="PF16486">
    <property type="entry name" value="ArgoN"/>
    <property type="match status" value="1"/>
</dbReference>
<dbReference type="InterPro" id="IPR032474">
    <property type="entry name" value="Argonaute_N"/>
</dbReference>
<dbReference type="Proteomes" id="UP001152646">
    <property type="component" value="Unassembled WGS sequence"/>
</dbReference>
<comment type="caution">
    <text evidence="2">The sequence shown here is derived from an EMBL/GenBank/DDBJ whole genome shotgun (WGS) entry which is preliminary data.</text>
</comment>
<organism evidence="2 3">
    <name type="scientific">Penicillium salamii</name>
    <dbReference type="NCBI Taxonomy" id="1612424"/>
    <lineage>
        <taxon>Eukaryota</taxon>
        <taxon>Fungi</taxon>
        <taxon>Dikarya</taxon>
        <taxon>Ascomycota</taxon>
        <taxon>Pezizomycotina</taxon>
        <taxon>Eurotiomycetes</taxon>
        <taxon>Eurotiomycetidae</taxon>
        <taxon>Eurotiales</taxon>
        <taxon>Aspergillaceae</taxon>
        <taxon>Penicillium</taxon>
    </lineage>
</organism>
<evidence type="ECO:0000313" key="2">
    <source>
        <dbReference type="EMBL" id="CAG8411743.1"/>
    </source>
</evidence>
<dbReference type="OrthoDB" id="10252740at2759"/>
<protein>
    <recommendedName>
        <fullName evidence="1">Protein argonaute N-terminal domain-containing protein</fullName>
    </recommendedName>
</protein>
<feature type="domain" description="Protein argonaute N-terminal" evidence="1">
    <location>
        <begin position="2"/>
        <end position="133"/>
    </location>
</feature>
<reference evidence="2" key="1">
    <citation type="submission" date="2021-07" db="EMBL/GenBank/DDBJ databases">
        <authorList>
            <person name="Branca A.L. A."/>
        </authorList>
    </citation>
    <scope>NUCLEOTIDE SEQUENCE</scope>
</reference>
<feature type="non-terminal residue" evidence="2">
    <location>
        <position position="1"/>
    </location>
</feature>
<dbReference type="EMBL" id="CAJVPA010000219">
    <property type="protein sequence ID" value="CAG8411743.1"/>
    <property type="molecule type" value="Genomic_DNA"/>
</dbReference>
<dbReference type="AlphaFoldDB" id="A0A9W4JP72"/>